<dbReference type="Gene3D" id="3.30.460.10">
    <property type="entry name" value="Beta Polymerase, domain 2"/>
    <property type="match status" value="1"/>
</dbReference>
<dbReference type="InterPro" id="IPR004394">
    <property type="entry name" value="Iojap/RsfS/C7orf30"/>
</dbReference>
<comment type="subunit">
    <text evidence="2">Interacts with ribosomal protein uL14 (rplN).</text>
</comment>
<name>A0A5S4ZRQ5_9FIRM</name>
<dbReference type="SUPFAM" id="SSF81301">
    <property type="entry name" value="Nucleotidyltransferase"/>
    <property type="match status" value="1"/>
</dbReference>
<protein>
    <recommendedName>
        <fullName evidence="2">Ribosomal silencing factor RsfS</fullName>
    </recommendedName>
</protein>
<gene>
    <name evidence="2" type="primary">rsfS</name>
    <name evidence="3" type="ORF">LX24_02171</name>
</gene>
<evidence type="ECO:0000313" key="3">
    <source>
        <dbReference type="EMBL" id="TYO94702.1"/>
    </source>
</evidence>
<reference evidence="3 4" key="1">
    <citation type="submission" date="2019-07" db="EMBL/GenBank/DDBJ databases">
        <title>Genomic Encyclopedia of Type Strains, Phase I: the one thousand microbial genomes (KMG-I) project.</title>
        <authorList>
            <person name="Kyrpides N."/>
        </authorList>
    </citation>
    <scope>NUCLEOTIDE SEQUENCE [LARGE SCALE GENOMIC DNA]</scope>
    <source>
        <strain evidence="3 4">DSM 6562</strain>
    </source>
</reference>
<comment type="function">
    <text evidence="2">Functions as a ribosomal silencing factor. Interacts with ribosomal protein uL14 (rplN), blocking formation of intersubunit bridge B8. Prevents association of the 30S and 50S ribosomal subunits and the formation of functional ribosomes, thus repressing translation.</text>
</comment>
<dbReference type="PANTHER" id="PTHR21043:SF0">
    <property type="entry name" value="MITOCHONDRIAL ASSEMBLY OF RIBOSOMAL LARGE SUBUNIT PROTEIN 1"/>
    <property type="match status" value="1"/>
</dbReference>
<proteinExistence type="inferred from homology"/>
<keyword evidence="2" id="KW-0810">Translation regulation</keyword>
<sequence>MLIIEPGVLVQLAVEAAEGKRAMDITVLNIGGVSVVAEYFVICSSRSPVHARAIADAIEDKLQQHSVGQPRREGFRTAQWVLLDYGSVVIHIFQEEQRRFYNLEHLWGDAQVVKSPLSM</sequence>
<organism evidence="3 4">
    <name type="scientific">Desulfallas thermosapovorans DSM 6562</name>
    <dbReference type="NCBI Taxonomy" id="1121431"/>
    <lineage>
        <taxon>Bacteria</taxon>
        <taxon>Bacillati</taxon>
        <taxon>Bacillota</taxon>
        <taxon>Clostridia</taxon>
        <taxon>Eubacteriales</taxon>
        <taxon>Desulfallaceae</taxon>
        <taxon>Desulfallas</taxon>
    </lineage>
</organism>
<evidence type="ECO:0000256" key="2">
    <source>
        <dbReference type="HAMAP-Rule" id="MF_01477"/>
    </source>
</evidence>
<comment type="caution">
    <text evidence="3">The sequence shown here is derived from an EMBL/GenBank/DDBJ whole genome shotgun (WGS) entry which is preliminary data.</text>
</comment>
<dbReference type="HAMAP" id="MF_01477">
    <property type="entry name" value="Iojap_RsfS"/>
    <property type="match status" value="1"/>
</dbReference>
<dbReference type="Proteomes" id="UP000323166">
    <property type="component" value="Unassembled WGS sequence"/>
</dbReference>
<dbReference type="Pfam" id="PF02410">
    <property type="entry name" value="RsfS"/>
    <property type="match status" value="1"/>
</dbReference>
<dbReference type="InterPro" id="IPR043519">
    <property type="entry name" value="NT_sf"/>
</dbReference>
<dbReference type="AlphaFoldDB" id="A0A5S4ZRQ5"/>
<dbReference type="NCBIfam" id="TIGR00090">
    <property type="entry name" value="rsfS_iojap_ybeB"/>
    <property type="match status" value="1"/>
</dbReference>
<evidence type="ECO:0000313" key="4">
    <source>
        <dbReference type="Proteomes" id="UP000323166"/>
    </source>
</evidence>
<comment type="subcellular location">
    <subcellularLocation>
        <location evidence="2">Cytoplasm</location>
    </subcellularLocation>
</comment>
<keyword evidence="4" id="KW-1185">Reference proteome</keyword>
<dbReference type="GO" id="GO:0042256">
    <property type="term" value="P:cytosolic ribosome assembly"/>
    <property type="evidence" value="ECO:0007669"/>
    <property type="project" value="UniProtKB-UniRule"/>
</dbReference>
<accession>A0A5S4ZRQ5</accession>
<dbReference type="GO" id="GO:0005737">
    <property type="term" value="C:cytoplasm"/>
    <property type="evidence" value="ECO:0007669"/>
    <property type="project" value="UniProtKB-SubCell"/>
</dbReference>
<dbReference type="GO" id="GO:0017148">
    <property type="term" value="P:negative regulation of translation"/>
    <property type="evidence" value="ECO:0007669"/>
    <property type="project" value="UniProtKB-UniRule"/>
</dbReference>
<keyword evidence="2" id="KW-0678">Repressor</keyword>
<evidence type="ECO:0000256" key="1">
    <source>
        <dbReference type="ARBA" id="ARBA00010574"/>
    </source>
</evidence>
<dbReference type="PANTHER" id="PTHR21043">
    <property type="entry name" value="IOJAP SUPERFAMILY ORTHOLOG"/>
    <property type="match status" value="1"/>
</dbReference>
<keyword evidence="2" id="KW-0963">Cytoplasm</keyword>
<dbReference type="EMBL" id="VNHM01000012">
    <property type="protein sequence ID" value="TYO94702.1"/>
    <property type="molecule type" value="Genomic_DNA"/>
</dbReference>
<dbReference type="GO" id="GO:0043023">
    <property type="term" value="F:ribosomal large subunit binding"/>
    <property type="evidence" value="ECO:0007669"/>
    <property type="project" value="TreeGrafter"/>
</dbReference>
<dbReference type="GO" id="GO:0090071">
    <property type="term" value="P:negative regulation of ribosome biogenesis"/>
    <property type="evidence" value="ECO:0007669"/>
    <property type="project" value="UniProtKB-UniRule"/>
</dbReference>
<comment type="similarity">
    <text evidence="1 2">Belongs to the Iojap/RsfS family.</text>
</comment>